<dbReference type="CDD" id="cd17536">
    <property type="entry name" value="REC_YesN-like"/>
    <property type="match status" value="1"/>
</dbReference>
<dbReference type="Pfam" id="PF12833">
    <property type="entry name" value="HTH_18"/>
    <property type="match status" value="1"/>
</dbReference>
<dbReference type="Gene3D" id="3.40.50.2300">
    <property type="match status" value="1"/>
</dbReference>
<evidence type="ECO:0000256" key="4">
    <source>
        <dbReference type="PROSITE-ProRule" id="PRU00169"/>
    </source>
</evidence>
<keyword evidence="4" id="KW-0597">Phosphoprotein</keyword>
<evidence type="ECO:0000256" key="1">
    <source>
        <dbReference type="ARBA" id="ARBA00023015"/>
    </source>
</evidence>
<evidence type="ECO:0000259" key="6">
    <source>
        <dbReference type="PROSITE" id="PS50110"/>
    </source>
</evidence>
<dbReference type="InterPro" id="IPR018062">
    <property type="entry name" value="HTH_AraC-typ_CS"/>
</dbReference>
<dbReference type="SUPFAM" id="SSF52172">
    <property type="entry name" value="CheY-like"/>
    <property type="match status" value="1"/>
</dbReference>
<dbReference type="SMART" id="SM00448">
    <property type="entry name" value="REC"/>
    <property type="match status" value="1"/>
</dbReference>
<dbReference type="PROSITE" id="PS50110">
    <property type="entry name" value="RESPONSE_REGULATORY"/>
    <property type="match status" value="1"/>
</dbReference>
<dbReference type="EMBL" id="WHNY01000067">
    <property type="protein sequence ID" value="NOU67096.1"/>
    <property type="molecule type" value="Genomic_DNA"/>
</dbReference>
<accession>A0ABX1XGG1</accession>
<dbReference type="PROSITE" id="PS01124">
    <property type="entry name" value="HTH_ARAC_FAMILY_2"/>
    <property type="match status" value="1"/>
</dbReference>
<evidence type="ECO:0000256" key="3">
    <source>
        <dbReference type="ARBA" id="ARBA00023163"/>
    </source>
</evidence>
<protein>
    <submittedName>
        <fullName evidence="7">Helix-turn-helix domain-containing protein</fullName>
    </submittedName>
</protein>
<feature type="modified residue" description="4-aspartylphosphate" evidence="4">
    <location>
        <position position="56"/>
    </location>
</feature>
<comment type="caution">
    <text evidence="7">The sequence shown here is derived from an EMBL/GenBank/DDBJ whole genome shotgun (WGS) entry which is preliminary data.</text>
</comment>
<dbReference type="Pfam" id="PF00072">
    <property type="entry name" value="Response_reg"/>
    <property type="match status" value="1"/>
</dbReference>
<keyword evidence="2" id="KW-0238">DNA-binding</keyword>
<dbReference type="PANTHER" id="PTHR43280">
    <property type="entry name" value="ARAC-FAMILY TRANSCRIPTIONAL REGULATOR"/>
    <property type="match status" value="1"/>
</dbReference>
<dbReference type="PROSITE" id="PS00041">
    <property type="entry name" value="HTH_ARAC_FAMILY_1"/>
    <property type="match status" value="1"/>
</dbReference>
<proteinExistence type="predicted"/>
<dbReference type="PANTHER" id="PTHR43280:SF28">
    <property type="entry name" value="HTH-TYPE TRANSCRIPTIONAL ACTIVATOR RHAS"/>
    <property type="match status" value="1"/>
</dbReference>
<dbReference type="InterPro" id="IPR011006">
    <property type="entry name" value="CheY-like_superfamily"/>
</dbReference>
<keyword evidence="8" id="KW-1185">Reference proteome</keyword>
<dbReference type="SMART" id="SM00342">
    <property type="entry name" value="HTH_ARAC"/>
    <property type="match status" value="1"/>
</dbReference>
<feature type="domain" description="Response regulatory" evidence="6">
    <location>
        <begin position="5"/>
        <end position="121"/>
    </location>
</feature>
<reference evidence="7 8" key="1">
    <citation type="submission" date="2019-10" db="EMBL/GenBank/DDBJ databases">
        <title>Description of Paenibacillus humi sp. nov.</title>
        <authorList>
            <person name="Carlier A."/>
            <person name="Qi S."/>
        </authorList>
    </citation>
    <scope>NUCLEOTIDE SEQUENCE [LARGE SCALE GENOMIC DNA]</scope>
    <source>
        <strain evidence="7 8">LMG 31461</strain>
    </source>
</reference>
<name>A0ABX1XGG1_9BACL</name>
<evidence type="ECO:0000313" key="7">
    <source>
        <dbReference type="EMBL" id="NOU67096.1"/>
    </source>
</evidence>
<keyword evidence="1" id="KW-0805">Transcription regulation</keyword>
<keyword evidence="3" id="KW-0804">Transcription</keyword>
<dbReference type="InterPro" id="IPR009057">
    <property type="entry name" value="Homeodomain-like_sf"/>
</dbReference>
<dbReference type="InterPro" id="IPR018060">
    <property type="entry name" value="HTH_AraC"/>
</dbReference>
<gene>
    <name evidence="7" type="ORF">GC096_23930</name>
</gene>
<organism evidence="7 8">
    <name type="scientific">Paenibacillus plantarum</name>
    <dbReference type="NCBI Taxonomy" id="2654975"/>
    <lineage>
        <taxon>Bacteria</taxon>
        <taxon>Bacillati</taxon>
        <taxon>Bacillota</taxon>
        <taxon>Bacilli</taxon>
        <taxon>Bacillales</taxon>
        <taxon>Paenibacillaceae</taxon>
        <taxon>Paenibacillus</taxon>
    </lineage>
</organism>
<evidence type="ECO:0000256" key="2">
    <source>
        <dbReference type="ARBA" id="ARBA00023125"/>
    </source>
</evidence>
<dbReference type="SUPFAM" id="SSF46689">
    <property type="entry name" value="Homeodomain-like"/>
    <property type="match status" value="2"/>
</dbReference>
<dbReference type="Gene3D" id="1.10.10.60">
    <property type="entry name" value="Homeodomain-like"/>
    <property type="match status" value="2"/>
</dbReference>
<feature type="domain" description="HTH araC/xylS-type" evidence="5">
    <location>
        <begin position="436"/>
        <end position="534"/>
    </location>
</feature>
<dbReference type="Proteomes" id="UP000653578">
    <property type="component" value="Unassembled WGS sequence"/>
</dbReference>
<sequence length="542" mass="62491">MNVYNLLVVDDEMYTVKGITQSIDWSGSFAAVFEAYDVETAIDILSQHPIHIMISDIDMPGKSGLELLKWVKEHSPLTKTIFLSGHANFQFAQQAVHLGSFEYLLKPVDNEHLEQVVGKALGVVRESNEQKQYGKVLEKYYKEWFVQLPLMVERFWQDVLNERMPLYPERLAAAFDLYQLPLSPTDRIIPIIINIEYWKEEMSVRDEEIMGYAVRNVAAEILLNHRNGHVIQDGNGGNVVLLYDNGQVGVSHDELQRCCQLYLDACSQYFECSMSCYVGDAVALNKLATEYRDLLKLERNNIMTVGCVVFKFEHMRRDVVTVIPLLDFGEWSLLFETGRKTELFNKLDQVVERWKHEVIPPESLEAFYHGYIHMIYNTVHSQGYSIHTIYSLKDLSSESQAIRSMVHFSLWAKRIAAIGMDYFNRESHSDNGGVIASVKQYMELNISLEFTREDIAQYVHLNPAYLSRLFKKETGLSLADYILQIRIDKAKRLLEETSLKISTVAEAVGYSHFSHFGKMFKKLTSFTPQDYRKMVKSSDDID</sequence>
<dbReference type="InterPro" id="IPR001789">
    <property type="entry name" value="Sig_transdc_resp-reg_receiver"/>
</dbReference>
<evidence type="ECO:0000259" key="5">
    <source>
        <dbReference type="PROSITE" id="PS01124"/>
    </source>
</evidence>
<evidence type="ECO:0000313" key="8">
    <source>
        <dbReference type="Proteomes" id="UP000653578"/>
    </source>
</evidence>